<evidence type="ECO:0000256" key="1">
    <source>
        <dbReference type="SAM" id="MobiDB-lite"/>
    </source>
</evidence>
<dbReference type="WBParaSite" id="L893_g29838.t1">
    <property type="protein sequence ID" value="L893_g29838.t1"/>
    <property type="gene ID" value="L893_g29838"/>
</dbReference>
<dbReference type="Proteomes" id="UP000095287">
    <property type="component" value="Unplaced"/>
</dbReference>
<keyword evidence="2" id="KW-0472">Membrane</keyword>
<accession>A0A1I7ZU36</accession>
<keyword evidence="2" id="KW-0812">Transmembrane</keyword>
<feature type="compositionally biased region" description="Polar residues" evidence="1">
    <location>
        <begin position="130"/>
        <end position="139"/>
    </location>
</feature>
<feature type="region of interest" description="Disordered" evidence="1">
    <location>
        <begin position="112"/>
        <end position="139"/>
    </location>
</feature>
<dbReference type="AlphaFoldDB" id="A0A1I7ZU36"/>
<name>A0A1I7ZU36_9BILA</name>
<proteinExistence type="predicted"/>
<reference evidence="4" key="1">
    <citation type="submission" date="2016-11" db="UniProtKB">
        <authorList>
            <consortium name="WormBaseParasite"/>
        </authorList>
    </citation>
    <scope>IDENTIFICATION</scope>
</reference>
<protein>
    <submittedName>
        <fullName evidence="4">Transmembrane protein</fullName>
    </submittedName>
</protein>
<evidence type="ECO:0000256" key="2">
    <source>
        <dbReference type="SAM" id="Phobius"/>
    </source>
</evidence>
<organism evidence="3 4">
    <name type="scientific">Steinernema glaseri</name>
    <dbReference type="NCBI Taxonomy" id="37863"/>
    <lineage>
        <taxon>Eukaryota</taxon>
        <taxon>Metazoa</taxon>
        <taxon>Ecdysozoa</taxon>
        <taxon>Nematoda</taxon>
        <taxon>Chromadorea</taxon>
        <taxon>Rhabditida</taxon>
        <taxon>Tylenchina</taxon>
        <taxon>Panagrolaimomorpha</taxon>
        <taxon>Strongyloidoidea</taxon>
        <taxon>Steinernematidae</taxon>
        <taxon>Steinernema</taxon>
    </lineage>
</organism>
<keyword evidence="2" id="KW-1133">Transmembrane helix</keyword>
<sequence length="139" mass="15294">MEDEDQLHPGLPAFVLGVLIFLMVVLAGVIWVAFCLAVHRTAQRVAQLKRERQRRTIITAAITQAAQRAPPVSVVASVPCVFPNTETVPAVNMDELPSYDEAIRMKVEELKHSHPRQPCPSGTLRIAPNRPSTSHSLPS</sequence>
<evidence type="ECO:0000313" key="3">
    <source>
        <dbReference type="Proteomes" id="UP000095287"/>
    </source>
</evidence>
<evidence type="ECO:0000313" key="4">
    <source>
        <dbReference type="WBParaSite" id="L893_g29838.t1"/>
    </source>
</evidence>
<feature type="transmembrane region" description="Helical" evidence="2">
    <location>
        <begin position="12"/>
        <end position="38"/>
    </location>
</feature>
<keyword evidence="3" id="KW-1185">Reference proteome</keyword>